<evidence type="ECO:0000313" key="2">
    <source>
        <dbReference type="Proteomes" id="UP000267606"/>
    </source>
</evidence>
<dbReference type="AlphaFoldDB" id="A0A183I6J1"/>
<dbReference type="WBParaSite" id="OFLC_0001536401-mRNA-1">
    <property type="protein sequence ID" value="OFLC_0001536401-mRNA-1"/>
    <property type="gene ID" value="OFLC_0001536401"/>
</dbReference>
<organism evidence="3">
    <name type="scientific">Onchocerca flexuosa</name>
    <dbReference type="NCBI Taxonomy" id="387005"/>
    <lineage>
        <taxon>Eukaryota</taxon>
        <taxon>Metazoa</taxon>
        <taxon>Ecdysozoa</taxon>
        <taxon>Nematoda</taxon>
        <taxon>Chromadorea</taxon>
        <taxon>Rhabditida</taxon>
        <taxon>Spirurina</taxon>
        <taxon>Spiruromorpha</taxon>
        <taxon>Filarioidea</taxon>
        <taxon>Onchocercidae</taxon>
        <taxon>Onchocerca</taxon>
    </lineage>
</organism>
<dbReference type="EMBL" id="UZAJ01042000">
    <property type="protein sequence ID" value="VDP21468.1"/>
    <property type="molecule type" value="Genomic_DNA"/>
</dbReference>
<accession>A0A183I6J1</accession>
<gene>
    <name evidence="1" type="ORF">OFLC_LOCUS15353</name>
</gene>
<reference evidence="1 2" key="2">
    <citation type="submission" date="2018-11" db="EMBL/GenBank/DDBJ databases">
        <authorList>
            <consortium name="Pathogen Informatics"/>
        </authorList>
    </citation>
    <scope>NUCLEOTIDE SEQUENCE [LARGE SCALE GENOMIC DNA]</scope>
</reference>
<protein>
    <submittedName>
        <fullName evidence="1 3">Uncharacterized protein</fullName>
    </submittedName>
</protein>
<name>A0A183I6J1_9BILA</name>
<evidence type="ECO:0000313" key="3">
    <source>
        <dbReference type="WBParaSite" id="OFLC_0001536401-mRNA-1"/>
    </source>
</evidence>
<proteinExistence type="predicted"/>
<keyword evidence="2" id="KW-1185">Reference proteome</keyword>
<evidence type="ECO:0000313" key="1">
    <source>
        <dbReference type="EMBL" id="VDP21468.1"/>
    </source>
</evidence>
<sequence length="34" mass="4016">MTALIYLVILLKLSYVSILQKYIVKLVLFMNFSH</sequence>
<dbReference type="Proteomes" id="UP000267606">
    <property type="component" value="Unassembled WGS sequence"/>
</dbReference>
<reference evidence="3" key="1">
    <citation type="submission" date="2016-06" db="UniProtKB">
        <authorList>
            <consortium name="WormBaseParasite"/>
        </authorList>
    </citation>
    <scope>IDENTIFICATION</scope>
</reference>